<dbReference type="AlphaFoldDB" id="A0A5B0PHC3"/>
<accession>A0A5B0PHC3</accession>
<proteinExistence type="predicted"/>
<comment type="caution">
    <text evidence="2">The sequence shown here is derived from an EMBL/GenBank/DDBJ whole genome shotgun (WGS) entry which is preliminary data.</text>
</comment>
<reference evidence="2 3" key="1">
    <citation type="submission" date="2019-05" db="EMBL/GenBank/DDBJ databases">
        <title>Emergence of the Ug99 lineage of the wheat stem rust pathogen through somatic hybridization.</title>
        <authorList>
            <person name="Li F."/>
            <person name="Upadhyaya N.M."/>
            <person name="Sperschneider J."/>
            <person name="Matny O."/>
            <person name="Nguyen-Phuc H."/>
            <person name="Mago R."/>
            <person name="Raley C."/>
            <person name="Miller M.E."/>
            <person name="Silverstein K.A.T."/>
            <person name="Henningsen E."/>
            <person name="Hirsch C.D."/>
            <person name="Visser B."/>
            <person name="Pretorius Z.A."/>
            <person name="Steffenson B.J."/>
            <person name="Schwessinger B."/>
            <person name="Dodds P.N."/>
            <person name="Figueroa M."/>
        </authorList>
    </citation>
    <scope>NUCLEOTIDE SEQUENCE [LARGE SCALE GENOMIC DNA]</scope>
    <source>
        <strain evidence="2">21-0</strain>
    </source>
</reference>
<dbReference type="EMBL" id="VSWC01000053">
    <property type="protein sequence ID" value="KAA1101025.1"/>
    <property type="molecule type" value="Genomic_DNA"/>
</dbReference>
<protein>
    <submittedName>
        <fullName evidence="2">Uncharacterized protein</fullName>
    </submittedName>
</protein>
<feature type="region of interest" description="Disordered" evidence="1">
    <location>
        <begin position="43"/>
        <end position="70"/>
    </location>
</feature>
<evidence type="ECO:0000256" key="1">
    <source>
        <dbReference type="SAM" id="MobiDB-lite"/>
    </source>
</evidence>
<sequence>MSSRATSRLNEKRIIRFLRITIGVDAIVDSRRYEPVKTIKAQLSKERSRQVKKEKNLSEAQEDMSDCWRR</sequence>
<keyword evidence="3" id="KW-1185">Reference proteome</keyword>
<organism evidence="2 3">
    <name type="scientific">Puccinia graminis f. sp. tritici</name>
    <dbReference type="NCBI Taxonomy" id="56615"/>
    <lineage>
        <taxon>Eukaryota</taxon>
        <taxon>Fungi</taxon>
        <taxon>Dikarya</taxon>
        <taxon>Basidiomycota</taxon>
        <taxon>Pucciniomycotina</taxon>
        <taxon>Pucciniomycetes</taxon>
        <taxon>Pucciniales</taxon>
        <taxon>Pucciniaceae</taxon>
        <taxon>Puccinia</taxon>
    </lineage>
</organism>
<name>A0A5B0PHC3_PUCGR</name>
<feature type="compositionally biased region" description="Acidic residues" evidence="1">
    <location>
        <begin position="60"/>
        <end position="70"/>
    </location>
</feature>
<evidence type="ECO:0000313" key="3">
    <source>
        <dbReference type="Proteomes" id="UP000324748"/>
    </source>
</evidence>
<feature type="compositionally biased region" description="Basic and acidic residues" evidence="1">
    <location>
        <begin position="43"/>
        <end position="57"/>
    </location>
</feature>
<gene>
    <name evidence="2" type="ORF">PGT21_004813</name>
</gene>
<dbReference type="Proteomes" id="UP000324748">
    <property type="component" value="Unassembled WGS sequence"/>
</dbReference>
<evidence type="ECO:0000313" key="2">
    <source>
        <dbReference type="EMBL" id="KAA1101025.1"/>
    </source>
</evidence>